<comment type="caution">
    <text evidence="2">The sequence shown here is derived from an EMBL/GenBank/DDBJ whole genome shotgun (WGS) entry which is preliminary data.</text>
</comment>
<feature type="region of interest" description="Disordered" evidence="1">
    <location>
        <begin position="1"/>
        <end position="20"/>
    </location>
</feature>
<dbReference type="Proteomes" id="UP001331761">
    <property type="component" value="Unassembled WGS sequence"/>
</dbReference>
<dbReference type="PANTHER" id="PTHR16206:SF4">
    <property type="entry name" value="PROTEIN LET-99"/>
    <property type="match status" value="1"/>
</dbReference>
<proteinExistence type="predicted"/>
<dbReference type="PANTHER" id="PTHR16206">
    <property type="entry name" value="DEP DOMAIN-CONTAINING"/>
    <property type="match status" value="1"/>
</dbReference>
<organism evidence="2 3">
    <name type="scientific">Trichostrongylus colubriformis</name>
    <name type="common">Black scour worm</name>
    <dbReference type="NCBI Taxonomy" id="6319"/>
    <lineage>
        <taxon>Eukaryota</taxon>
        <taxon>Metazoa</taxon>
        <taxon>Ecdysozoa</taxon>
        <taxon>Nematoda</taxon>
        <taxon>Chromadorea</taxon>
        <taxon>Rhabditida</taxon>
        <taxon>Rhabditina</taxon>
        <taxon>Rhabditomorpha</taxon>
        <taxon>Strongyloidea</taxon>
        <taxon>Trichostrongylidae</taxon>
        <taxon>Trichostrongylus</taxon>
    </lineage>
</organism>
<evidence type="ECO:0000256" key="1">
    <source>
        <dbReference type="SAM" id="MobiDB-lite"/>
    </source>
</evidence>
<name>A0AAN8IRU2_TRICO</name>
<protein>
    <recommendedName>
        <fullName evidence="4">DEP domain-containing protein</fullName>
    </recommendedName>
</protein>
<keyword evidence="3" id="KW-1185">Reference proteome</keyword>
<evidence type="ECO:0008006" key="4">
    <source>
        <dbReference type="Google" id="ProtNLM"/>
    </source>
</evidence>
<dbReference type="AlphaFoldDB" id="A0AAN8IRU2"/>
<accession>A0AAN8IRU2</accession>
<feature type="compositionally biased region" description="Low complexity" evidence="1">
    <location>
        <begin position="11"/>
        <end position="20"/>
    </location>
</feature>
<evidence type="ECO:0000313" key="2">
    <source>
        <dbReference type="EMBL" id="KAK5979277.1"/>
    </source>
</evidence>
<evidence type="ECO:0000313" key="3">
    <source>
        <dbReference type="Proteomes" id="UP001331761"/>
    </source>
</evidence>
<reference evidence="2 3" key="1">
    <citation type="submission" date="2019-10" db="EMBL/GenBank/DDBJ databases">
        <title>Assembly and Annotation for the nematode Trichostrongylus colubriformis.</title>
        <authorList>
            <person name="Martin J."/>
        </authorList>
    </citation>
    <scope>NUCLEOTIDE SEQUENCE [LARGE SCALE GENOMIC DNA]</scope>
    <source>
        <strain evidence="2">G859</strain>
        <tissue evidence="2">Whole worm</tissue>
    </source>
</reference>
<sequence length="375" mass="42530">MAPHKIPHYVSTTSTTSSSRSSCAINYGIASTIKRDEISDEGQLLMTDGDDPIYADFVSAHPTVREFGQGRLNTYLLDGLPEYEEILNLPGLKESPDLMKRLDELCLKPRSSIIATCGTSSESVRLPDLSGISNSPSGFGSRSSQTPSCTHMMSTLDEECSPRPPESLLEALSLVLLSLPPSRRRKLHYLIRFMNKIAANHCLQLDELHSNREEVLRGLSKCIVSLQGSPLVTAMQRAQLMTILLDYEKKVFTVPKVLLSEVEEAIRERQREKVMPTEQAVVKKPIAKTNDVQFCNSIRTREYEERNQRLDQNLLELLDQICCDENLSVVEKRKRLRKFKKTYPVVYSQRFPSPELTQSRKKEKDGSLFSRFFGR</sequence>
<dbReference type="EMBL" id="WIXE01008497">
    <property type="protein sequence ID" value="KAK5979277.1"/>
    <property type="molecule type" value="Genomic_DNA"/>
</dbReference>
<gene>
    <name evidence="2" type="ORF">GCK32_000664</name>
</gene>